<proteinExistence type="predicted"/>
<dbReference type="AlphaFoldDB" id="A0A5B7F531"/>
<organism evidence="2 3">
    <name type="scientific">Portunus trituberculatus</name>
    <name type="common">Swimming crab</name>
    <name type="synonym">Neptunus trituberculatus</name>
    <dbReference type="NCBI Taxonomy" id="210409"/>
    <lineage>
        <taxon>Eukaryota</taxon>
        <taxon>Metazoa</taxon>
        <taxon>Ecdysozoa</taxon>
        <taxon>Arthropoda</taxon>
        <taxon>Crustacea</taxon>
        <taxon>Multicrustacea</taxon>
        <taxon>Malacostraca</taxon>
        <taxon>Eumalacostraca</taxon>
        <taxon>Eucarida</taxon>
        <taxon>Decapoda</taxon>
        <taxon>Pleocyemata</taxon>
        <taxon>Brachyura</taxon>
        <taxon>Eubrachyura</taxon>
        <taxon>Portunoidea</taxon>
        <taxon>Portunidae</taxon>
        <taxon>Portuninae</taxon>
        <taxon>Portunus</taxon>
    </lineage>
</organism>
<protein>
    <submittedName>
        <fullName evidence="2">Uncharacterized protein</fullName>
    </submittedName>
</protein>
<evidence type="ECO:0000313" key="2">
    <source>
        <dbReference type="EMBL" id="MPC41602.1"/>
    </source>
</evidence>
<keyword evidence="1" id="KW-0812">Transmembrane</keyword>
<feature type="transmembrane region" description="Helical" evidence="1">
    <location>
        <begin position="60"/>
        <end position="81"/>
    </location>
</feature>
<dbReference type="EMBL" id="VSRR010005126">
    <property type="protein sequence ID" value="MPC41602.1"/>
    <property type="molecule type" value="Genomic_DNA"/>
</dbReference>
<evidence type="ECO:0000313" key="3">
    <source>
        <dbReference type="Proteomes" id="UP000324222"/>
    </source>
</evidence>
<evidence type="ECO:0000256" key="1">
    <source>
        <dbReference type="SAM" id="Phobius"/>
    </source>
</evidence>
<sequence length="145" mass="16320">MCKFIFFLYGFPLLSILYIVVALPAFIANSVWNCFYVVLTFFLTFPSFLSSSFLSLSACWPSLIFVHFSLLLLLSLSPFTFRYLTCGAIPSCLCLLAPRVSPHPNYCFPTYYAAFHSMQEPHIVHTTKGKQRGAGALAAITLHFQ</sequence>
<reference evidence="2 3" key="1">
    <citation type="submission" date="2019-05" db="EMBL/GenBank/DDBJ databases">
        <title>Another draft genome of Portunus trituberculatus and its Hox gene families provides insights of decapod evolution.</title>
        <authorList>
            <person name="Jeong J.-H."/>
            <person name="Song I."/>
            <person name="Kim S."/>
            <person name="Choi T."/>
            <person name="Kim D."/>
            <person name="Ryu S."/>
            <person name="Kim W."/>
        </authorList>
    </citation>
    <scope>NUCLEOTIDE SEQUENCE [LARGE SCALE GENOMIC DNA]</scope>
    <source>
        <tissue evidence="2">Muscle</tissue>
    </source>
</reference>
<comment type="caution">
    <text evidence="2">The sequence shown here is derived from an EMBL/GenBank/DDBJ whole genome shotgun (WGS) entry which is preliminary data.</text>
</comment>
<dbReference type="Proteomes" id="UP000324222">
    <property type="component" value="Unassembled WGS sequence"/>
</dbReference>
<keyword evidence="1" id="KW-1133">Transmembrane helix</keyword>
<accession>A0A5B7F531</accession>
<feature type="transmembrane region" description="Helical" evidence="1">
    <location>
        <begin position="34"/>
        <end position="54"/>
    </location>
</feature>
<feature type="transmembrane region" description="Helical" evidence="1">
    <location>
        <begin position="6"/>
        <end position="27"/>
    </location>
</feature>
<gene>
    <name evidence="2" type="ORF">E2C01_035202</name>
</gene>
<keyword evidence="1" id="KW-0472">Membrane</keyword>
<name>A0A5B7F531_PORTR</name>
<keyword evidence="3" id="KW-1185">Reference proteome</keyword>